<dbReference type="AlphaFoldDB" id="A0A1V0AGS3"/>
<protein>
    <submittedName>
        <fullName evidence="1">Uncharacterized protein</fullName>
    </submittedName>
</protein>
<evidence type="ECO:0000313" key="1">
    <source>
        <dbReference type="EMBL" id="AQZ69434.1"/>
    </source>
</evidence>
<dbReference type="KEGG" id="noa:BKM31_55305"/>
<sequence length="67" mass="7291">MAGLMGISRARTAAFSAVRKVAWIRTTVAGDNRRPVGEGRDASVASSPLTSREVSWWSRIRPSCGMR</sequence>
<proteinExistence type="predicted"/>
<keyword evidence="2" id="KW-1185">Reference proteome</keyword>
<dbReference type="Proteomes" id="UP000190797">
    <property type="component" value="Chromosome"/>
</dbReference>
<reference evidence="2" key="1">
    <citation type="journal article" date="2017" name="Med. Chem. Commun.">
        <title>Nonomuraea sp. ATCC 55076 harbours the largest actinomycete chromosome to date and the kistamicin biosynthetic gene cluster.</title>
        <authorList>
            <person name="Nazari B."/>
            <person name="Forneris C.C."/>
            <person name="Gibson M.I."/>
            <person name="Moon K."/>
            <person name="Schramma K.R."/>
            <person name="Seyedsayamdost M.R."/>
        </authorList>
    </citation>
    <scope>NUCLEOTIDE SEQUENCE [LARGE SCALE GENOMIC DNA]</scope>
    <source>
        <strain evidence="2">ATCC 55076</strain>
    </source>
</reference>
<evidence type="ECO:0000313" key="2">
    <source>
        <dbReference type="Proteomes" id="UP000190797"/>
    </source>
</evidence>
<organism evidence="1 2">
    <name type="scientific">[Actinomadura] parvosata subsp. kistnae</name>
    <dbReference type="NCBI Taxonomy" id="1909395"/>
    <lineage>
        <taxon>Bacteria</taxon>
        <taxon>Bacillati</taxon>
        <taxon>Actinomycetota</taxon>
        <taxon>Actinomycetes</taxon>
        <taxon>Streptosporangiales</taxon>
        <taxon>Streptosporangiaceae</taxon>
        <taxon>Nonomuraea</taxon>
    </lineage>
</organism>
<dbReference type="EMBL" id="CP017717">
    <property type="protein sequence ID" value="AQZ69434.1"/>
    <property type="molecule type" value="Genomic_DNA"/>
</dbReference>
<name>A0A1V0AGS3_9ACTN</name>
<accession>A0A1V0AGS3</accession>
<gene>
    <name evidence="1" type="ORF">BKM31_55305</name>
</gene>